<keyword evidence="7" id="KW-0677">Repeat</keyword>
<evidence type="ECO:0000256" key="4">
    <source>
        <dbReference type="ARBA" id="ARBA00022475"/>
    </source>
</evidence>
<keyword evidence="11" id="KW-0460">Magnesium</keyword>
<dbReference type="SUPFAM" id="SSF81653">
    <property type="entry name" value="Calcium ATPase, transduction domain A"/>
    <property type="match status" value="1"/>
</dbReference>
<keyword evidence="9" id="KW-0187">Copper transport</keyword>
<dbReference type="NCBIfam" id="TIGR01511">
    <property type="entry name" value="ATPase-IB1_Cu"/>
    <property type="match status" value="1"/>
</dbReference>
<dbReference type="InterPro" id="IPR023299">
    <property type="entry name" value="ATPase_P-typ_cyto_dom_N"/>
</dbReference>
<evidence type="ECO:0000313" key="19">
    <source>
        <dbReference type="EMBL" id="NIR76451.1"/>
    </source>
</evidence>
<keyword evidence="4 16" id="KW-1003">Cell membrane</keyword>
<comment type="similarity">
    <text evidence="2 16">Belongs to the cation transport ATPase (P-type) (TC 3.A.3) family. Type IB subfamily.</text>
</comment>
<evidence type="ECO:0000256" key="8">
    <source>
        <dbReference type="ARBA" id="ARBA00022741"/>
    </source>
</evidence>
<dbReference type="PROSITE" id="PS00154">
    <property type="entry name" value="ATPASE_E1_E2"/>
    <property type="match status" value="1"/>
</dbReference>
<dbReference type="NCBIfam" id="TIGR01494">
    <property type="entry name" value="ATPase_P-type"/>
    <property type="match status" value="1"/>
</dbReference>
<reference evidence="19 20" key="1">
    <citation type="submission" date="2020-01" db="EMBL/GenBank/DDBJ databases">
        <title>Genomes assembled from Gulf of Kutch pelagic sediment metagenomes.</title>
        <authorList>
            <person name="Chandrashekar M."/>
            <person name="Mahajan M.S."/>
            <person name="Dave K.J."/>
            <person name="Vatsa P."/>
            <person name="Nathani N.M."/>
        </authorList>
    </citation>
    <scope>NUCLEOTIDE SEQUENCE [LARGE SCALE GENOMIC DNA]</scope>
    <source>
        <strain evidence="19">KS3-K002</strain>
    </source>
</reference>
<dbReference type="SFLD" id="SFLDS00003">
    <property type="entry name" value="Haloacid_Dehalogenase"/>
    <property type="match status" value="1"/>
</dbReference>
<keyword evidence="6 16" id="KW-0479">Metal-binding</keyword>
<keyword evidence="15 16" id="KW-0472">Membrane</keyword>
<dbReference type="SUPFAM" id="SSF56784">
    <property type="entry name" value="HAD-like"/>
    <property type="match status" value="1"/>
</dbReference>
<dbReference type="InterPro" id="IPR018303">
    <property type="entry name" value="ATPase_P-typ_P_site"/>
</dbReference>
<keyword evidence="13 16" id="KW-1133">Transmembrane helix</keyword>
<dbReference type="InterPro" id="IPR036412">
    <property type="entry name" value="HAD-like_sf"/>
</dbReference>
<dbReference type="PANTHER" id="PTHR43520:SF8">
    <property type="entry name" value="P-TYPE CU(+) TRANSPORTER"/>
    <property type="match status" value="1"/>
</dbReference>
<comment type="caution">
    <text evidence="19">The sequence shown here is derived from an EMBL/GenBank/DDBJ whole genome shotgun (WGS) entry which is preliminary data.</text>
</comment>
<feature type="transmembrane region" description="Helical" evidence="16">
    <location>
        <begin position="697"/>
        <end position="716"/>
    </location>
</feature>
<keyword evidence="9" id="KW-0186">Copper</keyword>
<dbReference type="InterPro" id="IPR059000">
    <property type="entry name" value="ATPase_P-type_domA"/>
</dbReference>
<feature type="transmembrane region" description="Helical" evidence="16">
    <location>
        <begin position="124"/>
        <end position="142"/>
    </location>
</feature>
<evidence type="ECO:0000256" key="16">
    <source>
        <dbReference type="RuleBase" id="RU362081"/>
    </source>
</evidence>
<dbReference type="InterPro" id="IPR023298">
    <property type="entry name" value="ATPase_P-typ_TM_dom_sf"/>
</dbReference>
<evidence type="ECO:0000256" key="11">
    <source>
        <dbReference type="ARBA" id="ARBA00022842"/>
    </source>
</evidence>
<feature type="transmembrane region" description="Helical" evidence="16">
    <location>
        <begin position="99"/>
        <end position="118"/>
    </location>
</feature>
<dbReference type="EMBL" id="JAACAK010000130">
    <property type="protein sequence ID" value="NIR76451.1"/>
    <property type="molecule type" value="Genomic_DNA"/>
</dbReference>
<dbReference type="GO" id="GO:0005886">
    <property type="term" value="C:plasma membrane"/>
    <property type="evidence" value="ECO:0007669"/>
    <property type="project" value="UniProtKB-SubCell"/>
</dbReference>
<dbReference type="Pfam" id="PF00702">
    <property type="entry name" value="Hydrolase"/>
    <property type="match status" value="1"/>
</dbReference>
<dbReference type="GO" id="GO:0055070">
    <property type="term" value="P:copper ion homeostasis"/>
    <property type="evidence" value="ECO:0007669"/>
    <property type="project" value="TreeGrafter"/>
</dbReference>
<dbReference type="Gene3D" id="3.40.50.1000">
    <property type="entry name" value="HAD superfamily/HAD-like"/>
    <property type="match status" value="1"/>
</dbReference>
<evidence type="ECO:0000313" key="20">
    <source>
        <dbReference type="Proteomes" id="UP000702544"/>
    </source>
</evidence>
<dbReference type="FunFam" id="3.30.70.100:FF:000001">
    <property type="entry name" value="ATPase copper transporting beta"/>
    <property type="match status" value="1"/>
</dbReference>
<dbReference type="SFLD" id="SFLDF00027">
    <property type="entry name" value="p-type_atpase"/>
    <property type="match status" value="1"/>
</dbReference>
<dbReference type="PANTHER" id="PTHR43520">
    <property type="entry name" value="ATP7, ISOFORM B"/>
    <property type="match status" value="1"/>
</dbReference>
<dbReference type="SUPFAM" id="SSF81665">
    <property type="entry name" value="Calcium ATPase, transmembrane domain M"/>
    <property type="match status" value="1"/>
</dbReference>
<feature type="transmembrane region" description="Helical" evidence="16">
    <location>
        <begin position="352"/>
        <end position="374"/>
    </location>
</feature>
<dbReference type="NCBIfam" id="TIGR01525">
    <property type="entry name" value="ATPase-IB_hvy"/>
    <property type="match status" value="1"/>
</dbReference>
<dbReference type="InterPro" id="IPR001757">
    <property type="entry name" value="P_typ_ATPase"/>
</dbReference>
<dbReference type="GO" id="GO:0043682">
    <property type="term" value="F:P-type divalent copper transporter activity"/>
    <property type="evidence" value="ECO:0007669"/>
    <property type="project" value="TreeGrafter"/>
</dbReference>
<dbReference type="Pfam" id="PF00403">
    <property type="entry name" value="HMA"/>
    <property type="match status" value="2"/>
</dbReference>
<evidence type="ECO:0000256" key="14">
    <source>
        <dbReference type="ARBA" id="ARBA00023065"/>
    </source>
</evidence>
<dbReference type="NCBIfam" id="TIGR00003">
    <property type="entry name" value="copper ion binding protein"/>
    <property type="match status" value="1"/>
</dbReference>
<feature type="compositionally biased region" description="Basic and acidic residues" evidence="17">
    <location>
        <begin position="866"/>
        <end position="885"/>
    </location>
</feature>
<dbReference type="InterPro" id="IPR023214">
    <property type="entry name" value="HAD_sf"/>
</dbReference>
<dbReference type="Gene3D" id="3.40.1110.10">
    <property type="entry name" value="Calcium-transporting ATPase, cytoplasmic domain N"/>
    <property type="match status" value="1"/>
</dbReference>
<dbReference type="FunFam" id="2.70.150.10:FF:000020">
    <property type="entry name" value="Copper-exporting P-type ATPase A"/>
    <property type="match status" value="1"/>
</dbReference>
<dbReference type="Gene3D" id="3.30.70.100">
    <property type="match status" value="2"/>
</dbReference>
<feature type="region of interest" description="Disordered" evidence="17">
    <location>
        <begin position="865"/>
        <end position="885"/>
    </location>
</feature>
<keyword evidence="14" id="KW-0406">Ion transport</keyword>
<dbReference type="Gene3D" id="2.70.150.10">
    <property type="entry name" value="Calcium-transporting ATPase, cytoplasmic transduction domain A"/>
    <property type="match status" value="1"/>
</dbReference>
<dbReference type="GO" id="GO:0016887">
    <property type="term" value="F:ATP hydrolysis activity"/>
    <property type="evidence" value="ECO:0007669"/>
    <property type="project" value="InterPro"/>
</dbReference>
<dbReference type="InterPro" id="IPR044492">
    <property type="entry name" value="P_typ_ATPase_HD_dom"/>
</dbReference>
<comment type="subcellular location">
    <subcellularLocation>
        <location evidence="1">Cell membrane</location>
        <topology evidence="1">Multi-pass membrane protein</topology>
    </subcellularLocation>
</comment>
<evidence type="ECO:0000256" key="2">
    <source>
        <dbReference type="ARBA" id="ARBA00006024"/>
    </source>
</evidence>
<evidence type="ECO:0000256" key="3">
    <source>
        <dbReference type="ARBA" id="ARBA00022448"/>
    </source>
</evidence>
<evidence type="ECO:0000256" key="15">
    <source>
        <dbReference type="ARBA" id="ARBA00023136"/>
    </source>
</evidence>
<dbReference type="InterPro" id="IPR006122">
    <property type="entry name" value="HMA_Cu_ion-bd"/>
</dbReference>
<dbReference type="CDD" id="cd00371">
    <property type="entry name" value="HMA"/>
    <property type="match status" value="2"/>
</dbReference>
<dbReference type="PROSITE" id="PS50846">
    <property type="entry name" value="HMA_2"/>
    <property type="match status" value="2"/>
</dbReference>
<dbReference type="GO" id="GO:0060003">
    <property type="term" value="P:copper ion export"/>
    <property type="evidence" value="ECO:0007669"/>
    <property type="project" value="UniProtKB-ARBA"/>
</dbReference>
<dbReference type="InterPro" id="IPR036163">
    <property type="entry name" value="HMA_dom_sf"/>
</dbReference>
<dbReference type="InterPro" id="IPR008250">
    <property type="entry name" value="ATPase_P-typ_transduc_dom_A_sf"/>
</dbReference>
<dbReference type="InterPro" id="IPR027256">
    <property type="entry name" value="P-typ_ATPase_IB"/>
</dbReference>
<organism evidence="19 20">
    <name type="scientific">Candidatus Kutchimonas denitrificans</name>
    <dbReference type="NCBI Taxonomy" id="3056748"/>
    <lineage>
        <taxon>Bacteria</taxon>
        <taxon>Pseudomonadati</taxon>
        <taxon>Gemmatimonadota</taxon>
        <taxon>Gemmatimonadia</taxon>
        <taxon>Candidatus Palauibacterales</taxon>
        <taxon>Candidatus Palauibacteraceae</taxon>
        <taxon>Candidatus Kutchimonas</taxon>
    </lineage>
</organism>
<evidence type="ECO:0000256" key="9">
    <source>
        <dbReference type="ARBA" id="ARBA00022796"/>
    </source>
</evidence>
<keyword evidence="5 16" id="KW-0812">Transmembrane</keyword>
<feature type="transmembrane region" description="Helical" evidence="16">
    <location>
        <begin position="386"/>
        <end position="409"/>
    </location>
</feature>
<feature type="transmembrane region" description="Helical" evidence="16">
    <location>
        <begin position="163"/>
        <end position="184"/>
    </location>
</feature>
<evidence type="ECO:0000256" key="7">
    <source>
        <dbReference type="ARBA" id="ARBA00022737"/>
    </source>
</evidence>
<keyword evidence="10 16" id="KW-0067">ATP-binding</keyword>
<dbReference type="SUPFAM" id="SSF55008">
    <property type="entry name" value="HMA, heavy metal-associated domain"/>
    <property type="match status" value="2"/>
</dbReference>
<dbReference type="SFLD" id="SFLDG00002">
    <property type="entry name" value="C1.7:_P-type_atpase_like"/>
    <property type="match status" value="1"/>
</dbReference>
<dbReference type="Proteomes" id="UP000702544">
    <property type="component" value="Unassembled WGS sequence"/>
</dbReference>
<keyword evidence="12" id="KW-1278">Translocase</keyword>
<dbReference type="PRINTS" id="PR00119">
    <property type="entry name" value="CATATPASE"/>
</dbReference>
<dbReference type="InterPro" id="IPR006121">
    <property type="entry name" value="HMA_dom"/>
</dbReference>
<evidence type="ECO:0000256" key="17">
    <source>
        <dbReference type="SAM" id="MobiDB-lite"/>
    </source>
</evidence>
<evidence type="ECO:0000256" key="6">
    <source>
        <dbReference type="ARBA" id="ARBA00022723"/>
    </source>
</evidence>
<keyword evidence="3" id="KW-0813">Transport</keyword>
<feature type="domain" description="HMA" evidence="18">
    <location>
        <begin position="786"/>
        <end position="852"/>
    </location>
</feature>
<sequence>MGSSDAGGTLRTVQLKVGGMSCSFCSESIRKAVGRQRGVEEVHVSLAHEEALVRYRPDRTDETRIGETLRALGYTVRDPRKVRHFEEQQEAMAREKRNLLVASVFAGISFAGMLAMWLDLWAMRVWHTWLALGMASFVLFWTGRHILKMAWGAARRGIANQHVLLTAGALGGYLAGLLGTPVPARGWWGLEGFPAVDFYGVVMFLTTYHLLSGYVSLWVRTRASQSVRRLLELQPPTARVVRDGREEEVAIDTLTEGDRVRIRPGEKVPVDGIVVEGGSAVDEALVTGEPIPSEKAPGDEVIGGSVNQSGTLLVRVTRTGEGSFLHQVARHVEEAKALKPGIIVLVDRVLRYYVPAVLLIALGALLFWSVAWGVLAGSPLWLRAMYAALSVLVMGYPCALGMATPLALIRGGGMAAERGILMRSGEAFQVLREIEVVVLDKTGTLTVGAPRVVQITPVADADAEAIVRHAAEAERPSEHPLGRAIVEHAEQERIEVGSPEDFHAVTGGGVEARLEGRSLLVGTLDLLTKHGIAVESAREVVTREEARGRTAVLVAVEGRLEGVISIADTLKNDAAEAIAALKDLGLRPVMLTGDAERTARAVAAEVGIEEVRARVLPDGKAEQVRELQTAGRRVAFVGDGINDAPALMQADVGIAIGAGTDIAIESSDVILIGERLGAVVDAYHIGQASYRKTVQNLWLAFLFNGVGVPLAATGIVHPVWAMLAMATSVSTVLLNSFGGRILPKHRERIQSAVSAGLVAERPGRAEPEGADAEAHALEERGGSGVTALVLDVPDIHCRGCEMKIETLLSHRAGVMGVAANAGTHSVRVDFRPDRIDVAAIEDAVASLGYRVQRVDVTEMRQGVAVRDQEGDRRRVRSARDSDSAH</sequence>
<feature type="transmembrane region" description="Helical" evidence="16">
    <location>
        <begin position="196"/>
        <end position="219"/>
    </location>
</feature>
<evidence type="ECO:0000256" key="13">
    <source>
        <dbReference type="ARBA" id="ARBA00022989"/>
    </source>
</evidence>
<proteinExistence type="inferred from homology"/>
<dbReference type="AlphaFoldDB" id="A0AAE4ZD01"/>
<name>A0AAE4ZD01_9BACT</name>
<protein>
    <submittedName>
        <fullName evidence="19">Heavy metal translocating P-type ATPase</fullName>
    </submittedName>
</protein>
<gene>
    <name evidence="19" type="ORF">GWO12_15315</name>
</gene>
<dbReference type="Pfam" id="PF00122">
    <property type="entry name" value="E1-E2_ATPase"/>
    <property type="match status" value="1"/>
</dbReference>
<evidence type="ECO:0000256" key="5">
    <source>
        <dbReference type="ARBA" id="ARBA00022692"/>
    </source>
</evidence>
<feature type="transmembrane region" description="Helical" evidence="16">
    <location>
        <begin position="722"/>
        <end position="742"/>
    </location>
</feature>
<accession>A0AAE4ZD01</accession>
<feature type="domain" description="HMA" evidence="18">
    <location>
        <begin position="11"/>
        <end position="77"/>
    </location>
</feature>
<dbReference type="GO" id="GO:0005524">
    <property type="term" value="F:ATP binding"/>
    <property type="evidence" value="ECO:0007669"/>
    <property type="project" value="UniProtKB-UniRule"/>
</dbReference>
<dbReference type="GO" id="GO:0005507">
    <property type="term" value="F:copper ion binding"/>
    <property type="evidence" value="ECO:0007669"/>
    <property type="project" value="InterPro"/>
</dbReference>
<evidence type="ECO:0000259" key="18">
    <source>
        <dbReference type="PROSITE" id="PS50846"/>
    </source>
</evidence>
<keyword evidence="8 16" id="KW-0547">Nucleotide-binding</keyword>
<evidence type="ECO:0000256" key="10">
    <source>
        <dbReference type="ARBA" id="ARBA00022840"/>
    </source>
</evidence>
<evidence type="ECO:0000256" key="12">
    <source>
        <dbReference type="ARBA" id="ARBA00022967"/>
    </source>
</evidence>
<evidence type="ECO:0000256" key="1">
    <source>
        <dbReference type="ARBA" id="ARBA00004651"/>
    </source>
</evidence>